<protein>
    <submittedName>
        <fullName evidence="1">Uncharacterized protein</fullName>
    </submittedName>
</protein>
<accession>N9C8Z8</accession>
<name>N9C8Z8_9GAMM</name>
<sequence length="31" mass="3750">MAELEEQLIQKYENLLLKAQQYKTPACHYPR</sequence>
<reference evidence="1 2" key="1">
    <citation type="submission" date="2013-02" db="EMBL/GenBank/DDBJ databases">
        <title>The Genome Sequence of Acinetobacter bouvetii CIP 107468.</title>
        <authorList>
            <consortium name="The Broad Institute Genome Sequencing Platform"/>
            <consortium name="The Broad Institute Genome Sequencing Center for Infectious Disease"/>
            <person name="Cerqueira G."/>
            <person name="Feldgarden M."/>
            <person name="Courvalin P."/>
            <person name="Perichon B."/>
            <person name="Grillot-Courvalin C."/>
            <person name="Clermont D."/>
            <person name="Rocha E."/>
            <person name="Yoon E.-J."/>
            <person name="Nemec A."/>
            <person name="Walker B."/>
            <person name="Young S.K."/>
            <person name="Zeng Q."/>
            <person name="Gargeya S."/>
            <person name="Fitzgerald M."/>
            <person name="Haas B."/>
            <person name="Abouelleil A."/>
            <person name="Alvarado L."/>
            <person name="Arachchi H.M."/>
            <person name="Berlin A.M."/>
            <person name="Chapman S.B."/>
            <person name="Dewar J."/>
            <person name="Goldberg J."/>
            <person name="Griggs A."/>
            <person name="Gujja S."/>
            <person name="Hansen M."/>
            <person name="Howarth C."/>
            <person name="Imamovic A."/>
            <person name="Larimer J."/>
            <person name="McCowan C."/>
            <person name="Murphy C."/>
            <person name="Neiman D."/>
            <person name="Pearson M."/>
            <person name="Priest M."/>
            <person name="Roberts A."/>
            <person name="Saif S."/>
            <person name="Shea T."/>
            <person name="Sisk P."/>
            <person name="Sykes S."/>
            <person name="Wortman J."/>
            <person name="Nusbaum C."/>
            <person name="Birren B."/>
        </authorList>
    </citation>
    <scope>NUCLEOTIDE SEQUENCE [LARGE SCALE GENOMIC DNA]</scope>
    <source>
        <strain evidence="1 2">CIP 107468</strain>
    </source>
</reference>
<organism evidence="1 2">
    <name type="scientific">Acinetobacter bouvetii DSM 14964 = CIP 107468</name>
    <dbReference type="NCBI Taxonomy" id="1120925"/>
    <lineage>
        <taxon>Bacteria</taxon>
        <taxon>Pseudomonadati</taxon>
        <taxon>Pseudomonadota</taxon>
        <taxon>Gammaproteobacteria</taxon>
        <taxon>Moraxellales</taxon>
        <taxon>Moraxellaceae</taxon>
        <taxon>Acinetobacter</taxon>
    </lineage>
</organism>
<comment type="caution">
    <text evidence="1">The sequence shown here is derived from an EMBL/GenBank/DDBJ whole genome shotgun (WGS) entry which is preliminary data.</text>
</comment>
<dbReference type="EMBL" id="APQD01000019">
    <property type="protein sequence ID" value="ENV81981.1"/>
    <property type="molecule type" value="Genomic_DNA"/>
</dbReference>
<gene>
    <name evidence="1" type="ORF">F941_02426</name>
</gene>
<evidence type="ECO:0000313" key="1">
    <source>
        <dbReference type="EMBL" id="ENV81981.1"/>
    </source>
</evidence>
<evidence type="ECO:0000313" key="2">
    <source>
        <dbReference type="Proteomes" id="UP000018460"/>
    </source>
</evidence>
<keyword evidence="2" id="KW-1185">Reference proteome</keyword>
<proteinExistence type="predicted"/>
<dbReference type="Proteomes" id="UP000018460">
    <property type="component" value="Unassembled WGS sequence"/>
</dbReference>
<dbReference type="AlphaFoldDB" id="N9C8Z8"/>